<feature type="compositionally biased region" description="Polar residues" evidence="1">
    <location>
        <begin position="209"/>
        <end position="222"/>
    </location>
</feature>
<evidence type="ECO:0000313" key="3">
    <source>
        <dbReference type="Proteomes" id="UP000585474"/>
    </source>
</evidence>
<feature type="region of interest" description="Disordered" evidence="1">
    <location>
        <begin position="191"/>
        <end position="242"/>
    </location>
</feature>
<name>A0A7J0EZD8_9ERIC</name>
<dbReference type="EMBL" id="BJWL01000008">
    <property type="protein sequence ID" value="GFY91743.1"/>
    <property type="molecule type" value="Genomic_DNA"/>
</dbReference>
<dbReference type="PANTHER" id="PTHR31681:SF117">
    <property type="entry name" value="C2H2-TYPE DOMAIN-CONTAINING PROTEIN"/>
    <property type="match status" value="1"/>
</dbReference>
<dbReference type="PANTHER" id="PTHR31681">
    <property type="entry name" value="C2H2-LIKE ZINC FINGER PROTEIN"/>
    <property type="match status" value="1"/>
</dbReference>
<dbReference type="Gene3D" id="3.90.228.10">
    <property type="match status" value="1"/>
</dbReference>
<dbReference type="SUPFAM" id="SSF56399">
    <property type="entry name" value="ADP-ribosylation"/>
    <property type="match status" value="1"/>
</dbReference>
<organism evidence="2 3">
    <name type="scientific">Actinidia rufa</name>
    <dbReference type="NCBI Taxonomy" id="165716"/>
    <lineage>
        <taxon>Eukaryota</taxon>
        <taxon>Viridiplantae</taxon>
        <taxon>Streptophyta</taxon>
        <taxon>Embryophyta</taxon>
        <taxon>Tracheophyta</taxon>
        <taxon>Spermatophyta</taxon>
        <taxon>Magnoliopsida</taxon>
        <taxon>eudicotyledons</taxon>
        <taxon>Gunneridae</taxon>
        <taxon>Pentapetalae</taxon>
        <taxon>asterids</taxon>
        <taxon>Ericales</taxon>
        <taxon>Actinidiaceae</taxon>
        <taxon>Actinidia</taxon>
    </lineage>
</organism>
<reference evidence="2 3" key="1">
    <citation type="submission" date="2019-07" db="EMBL/GenBank/DDBJ databases">
        <title>De Novo Assembly of kiwifruit Actinidia rufa.</title>
        <authorList>
            <person name="Sugita-Konishi S."/>
            <person name="Sato K."/>
            <person name="Mori E."/>
            <person name="Abe Y."/>
            <person name="Kisaki G."/>
            <person name="Hamano K."/>
            <person name="Suezawa K."/>
            <person name="Otani M."/>
            <person name="Fukuda T."/>
            <person name="Manabe T."/>
            <person name="Gomi K."/>
            <person name="Tabuchi M."/>
            <person name="Akimitsu K."/>
            <person name="Kataoka I."/>
        </authorList>
    </citation>
    <scope>NUCLEOTIDE SEQUENCE [LARGE SCALE GENOMIC DNA]</scope>
    <source>
        <strain evidence="3">cv. Fuchu</strain>
    </source>
</reference>
<gene>
    <name evidence="2" type="ORF">Acr_08g0001390</name>
</gene>
<evidence type="ECO:0000313" key="2">
    <source>
        <dbReference type="EMBL" id="GFY91743.1"/>
    </source>
</evidence>
<protein>
    <submittedName>
        <fullName evidence="2">Zinc finger protein-like protein</fullName>
    </submittedName>
</protein>
<proteinExistence type="predicted"/>
<dbReference type="AlphaFoldDB" id="A0A7J0EZD8"/>
<feature type="region of interest" description="Disordered" evidence="1">
    <location>
        <begin position="84"/>
        <end position="114"/>
    </location>
</feature>
<dbReference type="OrthoDB" id="9514740at2759"/>
<evidence type="ECO:0000256" key="1">
    <source>
        <dbReference type="SAM" id="MobiDB-lite"/>
    </source>
</evidence>
<accession>A0A7J0EZD8</accession>
<keyword evidence="3" id="KW-1185">Reference proteome</keyword>
<sequence>MPLCPHGRLLEDAQVGCDSNAIKDFGFPHSTPIGFQDKMVKSPIQHFAIMQRDIYTDQKVSPSCQTDLFIIKCVCPRRESCRSEPSEVHDPKVNNGNLSNILTKKSGGGGRSGCSRSISNLKDVIHGSKRYMEKPPTCSPRSIGSSEFLNPITHEVVFSDSTCEIKITGVGGAFQESSSCHGGGSGGSSAFGGTLKLGIPGPGGHNHSHTGSSTVPRNTTRSFSRKEVSGINGVPSNPRVTELVEGDSSRKIVELICRTGWSKSDNNYGNIERILKPDGNELLRFYGMTVECPLGTNGSSSLCLSDRCNVCRILRHGFSAKKELKGGIVGVFTTSTSGRALESIELRDDNSILRKALIVCRVIAGRVHRPLENFQELASQSGFDSLAGKMGFARISRNFFC</sequence>
<comment type="caution">
    <text evidence="2">The sequence shown here is derived from an EMBL/GenBank/DDBJ whole genome shotgun (WGS) entry which is preliminary data.</text>
</comment>
<feature type="compositionally biased region" description="Polar residues" evidence="1">
    <location>
        <begin position="94"/>
        <end position="103"/>
    </location>
</feature>
<dbReference type="Proteomes" id="UP000585474">
    <property type="component" value="Unassembled WGS sequence"/>
</dbReference>